<comment type="similarity">
    <text evidence="1">Belongs to the THADA family.</text>
</comment>
<protein>
    <recommendedName>
        <fullName evidence="3">DUF2428 domain-containing protein</fullName>
    </recommendedName>
</protein>
<feature type="compositionally biased region" description="Polar residues" evidence="2">
    <location>
        <begin position="887"/>
        <end position="902"/>
    </location>
</feature>
<dbReference type="InterPro" id="IPR019442">
    <property type="entry name" value="THADA/TRM732_DUF2428"/>
</dbReference>
<dbReference type="InterPro" id="IPR016024">
    <property type="entry name" value="ARM-type_fold"/>
</dbReference>
<feature type="region of interest" description="Disordered" evidence="2">
    <location>
        <begin position="887"/>
        <end position="910"/>
    </location>
</feature>
<sequence length="3330" mass="357701">MDLRPNGCDQEDDDVCIATIAPLMESTCVCGSLNCGPLPVGDPVLSDAVLHLVFLGSASQEARVFIRERSPVAAPEEAPEGSAGKDDSWVSSRLVADAVESLLNEAAAAATAASEHASTQSVTVNRSNGFSRQWVLDTWRHHLLQFFTPGKQGTPFLSSDASIIVPQGCRIEQLAALQALGSSLLQAAVGLARPPAAPPAPRVENDVSLGETAAQTASIHEARRSGADASMAVATHAALAVLYGQLCSWLLQQLLHQQQQLLLLERQLKGVEGRLQRLCRLLQRALALLQPLVRIVRSGQSKCNDSSYGSYTGATSCSSALFCSCWKAASKGERGQQDQRQEAHQLEGPGFAVALCFARRLLRALDHLVSPVSAASESAGIPLAVKGVAAEVSNVDSRCTHRLRQFVVFAAAEMPSKALLDSIEKGRDEDLLLLEGPLHHCIRTLLHPEVDGAAAVAAAEGLSWGLTSLGTLFWRLPCMQPVLSEGILRKQQQQKQDRLMWHLLQLMQHFPRGAFPFCNLFVQLLLDRLTLHEGPSEFEAPMEGSKHTQTHFCRSQVLTMLLQLLSEPMHEQETAELLLQRICSTVNTGANVTVSSLFASLDPGAKVALLRALLLQQHERAADCSDRGRKRCQAQQQPEQEKSWEGVSCCRYSSPEGQLLLQERFFRCIFALQEANPEKDDHSTLLMLQLWLQRAPHATLLQALRQNQQMLLHRVANEAMRWWQHPRRAVHTAARGVWALLQQRCSEDLSTGAARSRSSIHDPSDGSGRVDLLAALCKHLFCLPTASRKSLYQALATIIRALGAPRVLQLQPQLLEHLLSQLQNRPLRSAAMLALRALCEDLSEQDKQCQKQKESKQKPRSRQTCSLASSALRASLMGPVLHALSGNSFPDKSSLRTEQQQQQEEKVHPWKGPREYPLLVRVDLQAAGDEPLAEALAETLLPLLLRLEPSSAAPLLLALSMQLSLEEVEAGTPTEPEGAPALTPGGAVQLPPVGDHAVNAFISLDVTRPWSPGEAALLATARAAGIATWEHVEEPCRCSSKRMNPSDHLTSSLGTGRDCVGCRAKSSGFVCLVVRGCSGGGAPLCYRVSTHRLRSGLSSGQRHLRLRLLEALTQQQQATAAPRCEELQLLLFAAAQQLKLGSAAERSQASIKCTAVVLQTLGTYTCKGMAMRGKIAVVVAAFDRVNRRGRTAFRQQLAVATESHINALARKGCCVCRHEQHRSQPCVRHQQQEPQEKEQEAYGGDLACLLLYLQRLHSRCLVSCYPGAPPDRVLVALSLLLSLHSTWGPDDVSRQRNKLSTVAKGGTAMRSTNRGAEYTGCTVAAALGWQNADVRRQLLALLPVVTGPAPRTLLQRLLHLFPPESFSAAAAAPVSPQSQGELHYLEQHQCKQAKQYLHSKEQSHHQTLLSCSPMDYLARLKRSVWEAVQMVLSLRQDESAAGAVHLQLLLQELFATPLETLGAGNQCMQPDSAAPAAVAAAASSRLENFALQPQAAFCSALEESLREHLPAAFRHPPSTAAPNEVVNESSSNSSKDCSCHPAVSLLAALLVVTEAAEVRLAVIQQNPLALAEPKLGFHNVLGVLEICLASIEPWILRLPCWCSSSCSGGVCSKAARSWEEWQRRLLRLLQSTCCFLTSFAAVEAEEDEVLTHRDHDSCNKEESSAHAAEPGAIYEVIKQGRENLDPSGALERSSDSCNGMQLGQLKVDCRGHPVVCGEDMGEREQQQQLLAFCSWRAVKAATECLTAFFRAAAFGEESTEAATPPSGHLDNGKQAVRHYEPGQLQKWQQQPLLRLSIEEATSLGMNLISFLLSCRHMGAVEFLHEALGALCLRARRAASKTLQGLNRHWTDALLGLLLPTPDDSSWQEQRLHAPLQQRGHKQEVRHPKAPCSVADVSSSKICALLKSLNLPLRRWNGAPGLPPPLRKSKGIGLALIALIGLGQGTFGGSHERALLCHVLTCLLPLAEGCFEGLFFIPGEALRAQVHALNILKSLISASPEAAAADIRPVAAAAATALSVAQLPSPKSLLGTYVGSKEHMESTGRAVAFGAEHSTTHGDEFDTEGFSRQEERERGVPLAVGALALAIGAMASREFPVRSAANSLQVAATKRLAGTDDEAQRATAAMFSFCSGAALRSNAGAGSGLLSIDSASLSLPQIRPLIARALLPLMSNKFTANDSLQQQKDYYVVPQEAELLLRGLAARGPLRTLEIVSNSPEVGSPNLLVLREDVSMQGEAAVAVLLLLARADLTTLSSQQPPFETLLRESSVETVIAQLKAVAEEDTGSSNSKNNGERAFALALQQPICATTSAVYPGPCPYSPALRPSELNAACSGSSTSCGANSGYWLRVLLRALCCCLGSAPFASRALAARALASYILQRAQTHGPQSLVSAFQTVASAVTELLQRPEAPGLLEALRGPQGPLLFSQLRPSAILLQRAAVSHVPAMERVLVLQVLRALAHAAPKGPQHVLWAIASAASVEVMRLFPEGKTADWIFGGPSFVRHVGLTALQAVSLRIVVEWHLRSLYVPATEEASGAAVLLNDDDLDSVASALRASLELCVHPQVIEGAMLAVAEAASVCRRLQEQRMQLPMEVSVRGSGSGGLSVVFRSERLRDTVTPEVSEAVPHRTRGFVALWDICLGLLECPLGAAAGFATSSGSRRLSWQACYLVPLQVAACEALASLAVIAAPFERLCSALGGTRTQRAASAAAALRYTDSRNARAGASWSKLGAALLRCAGTQAARTAATEARRGIVSGKLQAANSALCSSSAQTVVCFSDPHNRWTATWSSTLLHCAQPTQELSIRTHAAEAIRISGLPSPCAAAPSEATSCMGVSCARAKLRVWRAVLLLLQDEDVTVREVAGTAASAAASELLSLLPSAVACTDNVQLLLAAAAIPAFSQEPHGLEAGCLYQLLLEVVSKVFPPYTVCQLLWRLLTKETCSSRESTGCQQKPRQQQEGAGANEQLFEEEPPNIYADPALTAQLAARNLLWLLLESQHLQQRNKTSEGHSSVKRQSVGLLSADGGDLAAQRSEGVRDAVVKATLESFKTRGASAVVLEDLRGAISTDGCWSSGRTSTSCSSRDAVKARCNTISSTSSEAEVPKAWLRKASEAAVAELHCILRDLRTSTAAASPKEVGACAVSIPVDADLREGIPLMIHPTQQRLFIRSHRALLCSWVLLLYELSLGRSLEDTSGDSLYGAAFALCLELGNVVDGRQTPQPQLAAIAKDLLELLNCLQNWKDSTGNAWLGWTAGCKTHTYTFTQSPKGTFAKRALEETALTDPPCSRAAAALTAGASQVPESESSCCCAPGAAAEAARRLAASSLFLLIEVSAAS</sequence>
<name>A0A1D3CZI3_9EIME</name>
<proteinExistence type="inferred from homology"/>
<dbReference type="Pfam" id="PF10350">
    <property type="entry name" value="DUF2428"/>
    <property type="match status" value="1"/>
</dbReference>
<dbReference type="GO" id="GO:0030488">
    <property type="term" value="P:tRNA methylation"/>
    <property type="evidence" value="ECO:0007669"/>
    <property type="project" value="TreeGrafter"/>
</dbReference>
<evidence type="ECO:0000259" key="3">
    <source>
        <dbReference type="Pfam" id="PF10350"/>
    </source>
</evidence>
<dbReference type="GO" id="GO:0005829">
    <property type="term" value="C:cytosol"/>
    <property type="evidence" value="ECO:0007669"/>
    <property type="project" value="TreeGrafter"/>
</dbReference>
<reference evidence="4 5" key="1">
    <citation type="journal article" date="2016" name="BMC Genomics">
        <title>Comparative genomics reveals Cyclospora cayetanensis possesses coccidia-like metabolism and invasion components but unique surface antigens.</title>
        <authorList>
            <person name="Liu S."/>
            <person name="Wang L."/>
            <person name="Zheng H."/>
            <person name="Xu Z."/>
            <person name="Roellig D.M."/>
            <person name="Li N."/>
            <person name="Frace M.A."/>
            <person name="Tang K."/>
            <person name="Arrowood M.J."/>
            <person name="Moss D.M."/>
            <person name="Zhang L."/>
            <person name="Feng Y."/>
            <person name="Xiao L."/>
        </authorList>
    </citation>
    <scope>NUCLEOTIDE SEQUENCE [LARGE SCALE GENOMIC DNA]</scope>
    <source>
        <strain evidence="4 5">CHN_HEN01</strain>
    </source>
</reference>
<evidence type="ECO:0000313" key="4">
    <source>
        <dbReference type="EMBL" id="OEH76608.1"/>
    </source>
</evidence>
<keyword evidence="5" id="KW-1185">Reference proteome</keyword>
<dbReference type="Proteomes" id="UP000095192">
    <property type="component" value="Unassembled WGS sequence"/>
</dbReference>
<dbReference type="InterPro" id="IPR051954">
    <property type="entry name" value="tRNA_methyltransferase_THADA"/>
</dbReference>
<dbReference type="InParanoid" id="A0A1D3CZI3"/>
<feature type="domain" description="DUF2428" evidence="3">
    <location>
        <begin position="1623"/>
        <end position="1855"/>
    </location>
</feature>
<dbReference type="SUPFAM" id="SSF48371">
    <property type="entry name" value="ARM repeat"/>
    <property type="match status" value="1"/>
</dbReference>
<gene>
    <name evidence="4" type="ORF">cyc_02842</name>
</gene>
<evidence type="ECO:0000256" key="2">
    <source>
        <dbReference type="SAM" id="MobiDB-lite"/>
    </source>
</evidence>
<accession>A0A1D3CZI3</accession>
<dbReference type="PANTHER" id="PTHR14387:SF0">
    <property type="entry name" value="DUF2428 DOMAIN-CONTAINING PROTEIN"/>
    <property type="match status" value="1"/>
</dbReference>
<evidence type="ECO:0000256" key="1">
    <source>
        <dbReference type="ARBA" id="ARBA00010409"/>
    </source>
</evidence>
<dbReference type="VEuPathDB" id="ToxoDB:cyc_02842"/>
<evidence type="ECO:0000313" key="5">
    <source>
        <dbReference type="Proteomes" id="UP000095192"/>
    </source>
</evidence>
<dbReference type="PANTHER" id="PTHR14387">
    <property type="entry name" value="THADA/DEATH RECEPTOR INTERACTING PROTEIN"/>
    <property type="match status" value="1"/>
</dbReference>
<dbReference type="EMBL" id="JROU02001397">
    <property type="protein sequence ID" value="OEH76608.1"/>
    <property type="molecule type" value="Genomic_DNA"/>
</dbReference>
<comment type="caution">
    <text evidence="4">The sequence shown here is derived from an EMBL/GenBank/DDBJ whole genome shotgun (WGS) entry which is preliminary data.</text>
</comment>
<organism evidence="4 5">
    <name type="scientific">Cyclospora cayetanensis</name>
    <dbReference type="NCBI Taxonomy" id="88456"/>
    <lineage>
        <taxon>Eukaryota</taxon>
        <taxon>Sar</taxon>
        <taxon>Alveolata</taxon>
        <taxon>Apicomplexa</taxon>
        <taxon>Conoidasida</taxon>
        <taxon>Coccidia</taxon>
        <taxon>Eucoccidiorida</taxon>
        <taxon>Eimeriorina</taxon>
        <taxon>Eimeriidae</taxon>
        <taxon>Cyclospora</taxon>
    </lineage>
</organism>